<dbReference type="SMART" id="SM00449">
    <property type="entry name" value="SPRY"/>
    <property type="match status" value="1"/>
</dbReference>
<dbReference type="PROSITE" id="PS00518">
    <property type="entry name" value="ZF_RING_1"/>
    <property type="match status" value="1"/>
</dbReference>
<dbReference type="CDD" id="cd19802">
    <property type="entry name" value="Bbox1_TRIM8-like"/>
    <property type="match status" value="1"/>
</dbReference>
<feature type="non-terminal residue" evidence="14">
    <location>
        <position position="1"/>
    </location>
</feature>
<feature type="domain" description="B30.2/SPRY" evidence="12">
    <location>
        <begin position="350"/>
        <end position="539"/>
    </location>
</feature>
<dbReference type="Pfam" id="PF00643">
    <property type="entry name" value="zf-B_box"/>
    <property type="match status" value="1"/>
</dbReference>
<dbReference type="InterPro" id="IPR003879">
    <property type="entry name" value="Butyrophylin_SPRY"/>
</dbReference>
<accession>A0A8J1JTD1</accession>
<dbReference type="InterPro" id="IPR000315">
    <property type="entry name" value="Znf_B-box"/>
</dbReference>
<dbReference type="SMART" id="SM00589">
    <property type="entry name" value="PRY"/>
    <property type="match status" value="1"/>
</dbReference>
<dbReference type="Pfam" id="PF13445">
    <property type="entry name" value="zf-RING_UBOX"/>
    <property type="match status" value="1"/>
</dbReference>
<dbReference type="GO" id="GO:0008270">
    <property type="term" value="F:zinc ion binding"/>
    <property type="evidence" value="ECO:0007669"/>
    <property type="project" value="UniProtKB-KW"/>
</dbReference>
<gene>
    <name evidence="14 15" type="primary">LOC108645149</name>
</gene>
<dbReference type="CDD" id="cd19769">
    <property type="entry name" value="Bbox2_TRIM16-like"/>
    <property type="match status" value="1"/>
</dbReference>
<evidence type="ECO:0000256" key="8">
    <source>
        <dbReference type="PROSITE-ProRule" id="PRU00024"/>
    </source>
</evidence>
<evidence type="ECO:0000256" key="2">
    <source>
        <dbReference type="ARBA" id="ARBA00022723"/>
    </source>
</evidence>
<reference evidence="14" key="1">
    <citation type="submission" date="2025-08" db="UniProtKB">
        <authorList>
            <consortium name="RefSeq"/>
        </authorList>
    </citation>
    <scope>IDENTIFICATION</scope>
    <source>
        <strain evidence="14">Nigerian</strain>
        <tissue evidence="14">Liver and blood</tissue>
    </source>
</reference>
<evidence type="ECO:0000256" key="1">
    <source>
        <dbReference type="ARBA" id="ARBA00022588"/>
    </source>
</evidence>
<proteinExistence type="predicted"/>
<dbReference type="OMA" id="EMNNRER"/>
<dbReference type="SUPFAM" id="SSF57845">
    <property type="entry name" value="B-box zinc-binding domain"/>
    <property type="match status" value="1"/>
</dbReference>
<keyword evidence="4" id="KW-0833">Ubl conjugation pathway</keyword>
<dbReference type="Proteomes" id="UP000008143">
    <property type="component" value="Chromosome 6"/>
</dbReference>
<dbReference type="PANTHER" id="PTHR25465">
    <property type="entry name" value="B-BOX DOMAIN CONTAINING"/>
    <property type="match status" value="1"/>
</dbReference>
<dbReference type="PRINTS" id="PR01407">
    <property type="entry name" value="BUTYPHLNCDUF"/>
</dbReference>
<dbReference type="RefSeq" id="XP_031759826.1">
    <property type="nucleotide sequence ID" value="XM_031903966.1"/>
</dbReference>
<dbReference type="OrthoDB" id="6105938at2759"/>
<dbReference type="InterPro" id="IPR001870">
    <property type="entry name" value="B30.2/SPRY"/>
</dbReference>
<evidence type="ECO:0000259" key="12">
    <source>
        <dbReference type="PROSITE" id="PS50188"/>
    </source>
</evidence>
<dbReference type="SMART" id="SM00184">
    <property type="entry name" value="RING"/>
    <property type="match status" value="1"/>
</dbReference>
<dbReference type="GO" id="GO:0045087">
    <property type="term" value="P:innate immune response"/>
    <property type="evidence" value="ECO:0007669"/>
    <property type="project" value="UniProtKB-KW"/>
</dbReference>
<evidence type="ECO:0000313" key="14">
    <source>
        <dbReference type="RefSeq" id="XP_031759826.1"/>
    </source>
</evidence>
<feature type="domain" description="B box-type" evidence="11">
    <location>
        <begin position="148"/>
        <end position="189"/>
    </location>
</feature>
<evidence type="ECO:0000259" key="11">
    <source>
        <dbReference type="PROSITE" id="PS50119"/>
    </source>
</evidence>
<dbReference type="Gene3D" id="2.60.120.920">
    <property type="match status" value="1"/>
</dbReference>
<evidence type="ECO:0000256" key="7">
    <source>
        <dbReference type="ARBA" id="ARBA00023054"/>
    </source>
</evidence>
<evidence type="ECO:0000256" key="3">
    <source>
        <dbReference type="ARBA" id="ARBA00022771"/>
    </source>
</evidence>
<name>A0A8J1JTD1_XENTR</name>
<dbReference type="AGR" id="Xenbase:XB-GENE-29090355"/>
<keyword evidence="13" id="KW-1185">Reference proteome</keyword>
<keyword evidence="2" id="KW-0479">Metal-binding</keyword>
<keyword evidence="1" id="KW-0399">Innate immunity</keyword>
<evidence type="ECO:0000259" key="10">
    <source>
        <dbReference type="PROSITE" id="PS50089"/>
    </source>
</evidence>
<dbReference type="KEGG" id="xtr:108645149"/>
<evidence type="ECO:0000313" key="13">
    <source>
        <dbReference type="Proteomes" id="UP000008143"/>
    </source>
</evidence>
<keyword evidence="5" id="KW-0862">Zinc</keyword>
<dbReference type="InterPro" id="IPR013320">
    <property type="entry name" value="ConA-like_dom_sf"/>
</dbReference>
<feature type="domain" description="RING-type" evidence="10">
    <location>
        <begin position="25"/>
        <end position="69"/>
    </location>
</feature>
<dbReference type="Pfam" id="PF13765">
    <property type="entry name" value="PRY"/>
    <property type="match status" value="1"/>
</dbReference>
<dbReference type="SMART" id="SM00502">
    <property type="entry name" value="BBC"/>
    <property type="match status" value="1"/>
</dbReference>
<sequence length="539" mass="61844">SHWVLRESKSLLATAARNVEKELICPLCWNIYTDPVTLPCGHNFCRSCIVRTWDEWEEIEEELSCPECRERYRRRPELKLNLRLHNIVEICLPSSPSQGDTRILCCQCDPPVRATKSCVQCEVSLCDSHLRDHSDPTQHSLIAPTHDFAGRLCPVHHQILEYYCWEDLAFMCESCSLSGGHRGHRVQWLDEASEAKKGKLTEIIDRLISEKQKTHTKIHNLDERRKQVEQRAESERQQMTELFREIRQQLDALEEKIMREMYQQKKKDLQIFSHIDELQKEKGLLEIKIEQYGRLCFSSNHVTVLREQEVEAEALCGAEEEEEDNVADGKKFSVVSDMGKWLISGKLSAAIADVTNVIDKVGIYGREATGLSLDTDTASNNLALSHNRKSVSHTDTRQNLPQTPGRFQEAQALGTRSFSSGKHYWEVEGSETGGWRIGVAYPSIDREGDQSYIGFNNKSWALCKFYNNYSVIHNGERKGLAMPPSCQRIRIFLNYEAGCLSFYELSYPIRCLHTFTVPFSEPLQPAFWVTRGGWLGQNP</sequence>
<dbReference type="InterPro" id="IPR027370">
    <property type="entry name" value="Znf-RING_euk"/>
</dbReference>
<dbReference type="InterPro" id="IPR003649">
    <property type="entry name" value="Bbox_C"/>
</dbReference>
<dbReference type="SUPFAM" id="SSF57850">
    <property type="entry name" value="RING/U-box"/>
    <property type="match status" value="1"/>
</dbReference>
<evidence type="ECO:0000256" key="6">
    <source>
        <dbReference type="ARBA" id="ARBA00022859"/>
    </source>
</evidence>
<evidence type="ECO:0000256" key="4">
    <source>
        <dbReference type="ARBA" id="ARBA00022786"/>
    </source>
</evidence>
<evidence type="ECO:0000256" key="9">
    <source>
        <dbReference type="SAM" id="Coils"/>
    </source>
</evidence>
<dbReference type="InterPro" id="IPR003877">
    <property type="entry name" value="SPRY_dom"/>
</dbReference>
<dbReference type="Gene3D" id="3.30.160.60">
    <property type="entry name" value="Classic Zinc Finger"/>
    <property type="match status" value="1"/>
</dbReference>
<dbReference type="Pfam" id="PF00622">
    <property type="entry name" value="SPRY"/>
    <property type="match status" value="1"/>
</dbReference>
<dbReference type="Xenbase" id="XB-GENE-29090355">
    <property type="gene designation" value="LOC108645149"/>
</dbReference>
<dbReference type="CDD" id="cd12891">
    <property type="entry name" value="SPRY_PRY_C-I_2"/>
    <property type="match status" value="1"/>
</dbReference>
<evidence type="ECO:0000256" key="5">
    <source>
        <dbReference type="ARBA" id="ARBA00022833"/>
    </source>
</evidence>
<dbReference type="PROSITE" id="PS50089">
    <property type="entry name" value="ZF_RING_2"/>
    <property type="match status" value="1"/>
</dbReference>
<dbReference type="SMART" id="SM00336">
    <property type="entry name" value="BBOX"/>
    <property type="match status" value="1"/>
</dbReference>
<dbReference type="InterPro" id="IPR043136">
    <property type="entry name" value="B30.2/SPRY_sf"/>
</dbReference>
<keyword evidence="3 8" id="KW-0863">Zinc-finger</keyword>
<dbReference type="Gene3D" id="3.30.40.10">
    <property type="entry name" value="Zinc/RING finger domain, C3HC4 (zinc finger)"/>
    <property type="match status" value="1"/>
</dbReference>
<keyword evidence="6" id="KW-0391">Immunity</keyword>
<feature type="coiled-coil region" evidence="9">
    <location>
        <begin position="211"/>
        <end position="295"/>
    </location>
</feature>
<dbReference type="InterPro" id="IPR013083">
    <property type="entry name" value="Znf_RING/FYVE/PHD"/>
</dbReference>
<dbReference type="GeneID" id="108645149"/>
<dbReference type="SUPFAM" id="SSF49899">
    <property type="entry name" value="Concanavalin A-like lectins/glucanases"/>
    <property type="match status" value="1"/>
</dbReference>
<dbReference type="GO" id="GO:0005737">
    <property type="term" value="C:cytoplasm"/>
    <property type="evidence" value="ECO:0007669"/>
    <property type="project" value="UniProtKB-ARBA"/>
</dbReference>
<dbReference type="InterPro" id="IPR006574">
    <property type="entry name" value="PRY"/>
</dbReference>
<protein>
    <submittedName>
        <fullName evidence="14">E3 ubiquitin-protein ligase Midline-1</fullName>
    </submittedName>
</protein>
<dbReference type="AlphaFoldDB" id="A0A8J1JTD1"/>
<dbReference type="PROSITE" id="PS50188">
    <property type="entry name" value="B302_SPRY"/>
    <property type="match status" value="1"/>
</dbReference>
<dbReference type="PROSITE" id="PS50119">
    <property type="entry name" value="ZF_BBOX"/>
    <property type="match status" value="1"/>
</dbReference>
<dbReference type="PANTHER" id="PTHR25465:SF71">
    <property type="entry name" value="E3 UBIQUITIN-PROTEIN LIGASE TRIM39-LIKE"/>
    <property type="match status" value="1"/>
</dbReference>
<dbReference type="InterPro" id="IPR017907">
    <property type="entry name" value="Znf_RING_CS"/>
</dbReference>
<organism evidence="13 14">
    <name type="scientific">Xenopus tropicalis</name>
    <name type="common">Western clawed frog</name>
    <name type="synonym">Silurana tropicalis</name>
    <dbReference type="NCBI Taxonomy" id="8364"/>
    <lineage>
        <taxon>Eukaryota</taxon>
        <taxon>Metazoa</taxon>
        <taxon>Chordata</taxon>
        <taxon>Craniata</taxon>
        <taxon>Vertebrata</taxon>
        <taxon>Euteleostomi</taxon>
        <taxon>Amphibia</taxon>
        <taxon>Batrachia</taxon>
        <taxon>Anura</taxon>
        <taxon>Pipoidea</taxon>
        <taxon>Pipidae</taxon>
        <taxon>Xenopodinae</taxon>
        <taxon>Xenopus</taxon>
        <taxon>Silurana</taxon>
    </lineage>
</organism>
<evidence type="ECO:0000313" key="15">
    <source>
        <dbReference type="Xenbase" id="XB-GENE-29090355"/>
    </source>
</evidence>
<keyword evidence="7 9" id="KW-0175">Coiled coil</keyword>
<dbReference type="InterPro" id="IPR051051">
    <property type="entry name" value="E3_ubiq-ligase_TRIM/RNF"/>
</dbReference>
<dbReference type="InterPro" id="IPR001841">
    <property type="entry name" value="Znf_RING"/>
</dbReference>